<dbReference type="EMBL" id="FSQZ01000001">
    <property type="protein sequence ID" value="SIN64177.1"/>
    <property type="molecule type" value="Genomic_DNA"/>
</dbReference>
<proteinExistence type="predicted"/>
<protein>
    <submittedName>
        <fullName evidence="2">Uncharacterized protein</fullName>
    </submittedName>
</protein>
<keyword evidence="3" id="KW-1185">Reference proteome</keyword>
<evidence type="ECO:0000313" key="2">
    <source>
        <dbReference type="EMBL" id="SIN64177.1"/>
    </source>
</evidence>
<dbReference type="RefSeq" id="WP_074199200.1">
    <property type="nucleotide sequence ID" value="NZ_FSQZ01000001.1"/>
</dbReference>
<accession>A0ABY1JBP4</accession>
<keyword evidence="1" id="KW-0472">Membrane</keyword>
<keyword evidence="1" id="KW-0812">Transmembrane</keyword>
<name>A0ABY1JBP4_9BACT</name>
<evidence type="ECO:0000256" key="1">
    <source>
        <dbReference type="SAM" id="Phobius"/>
    </source>
</evidence>
<reference evidence="2 3" key="1">
    <citation type="submission" date="2016-11" db="EMBL/GenBank/DDBJ databases">
        <authorList>
            <person name="Varghese N."/>
            <person name="Submissions S."/>
        </authorList>
    </citation>
    <scope>NUCLEOTIDE SEQUENCE [LARGE SCALE GENOMIC DNA]</scope>
    <source>
        <strain evidence="2 3">DSM 20664</strain>
    </source>
</reference>
<sequence length="83" mass="9003">MAKSYLPVGIIVLVVMASFVLGIAVGFSVNLGSSLFAHPGRYKLIIRGDNSMMKFDSSSGKLWIYDPAHKGSEESPWILIDGD</sequence>
<keyword evidence="1" id="KW-1133">Transmembrane helix</keyword>
<dbReference type="Proteomes" id="UP000185093">
    <property type="component" value="Unassembled WGS sequence"/>
</dbReference>
<gene>
    <name evidence="2" type="ORF">SAMN05444368_0557</name>
</gene>
<feature type="transmembrane region" description="Helical" evidence="1">
    <location>
        <begin position="6"/>
        <end position="37"/>
    </location>
</feature>
<organism evidence="2 3">
    <name type="scientific">Acetomicrobium flavidum</name>
    <dbReference type="NCBI Taxonomy" id="49896"/>
    <lineage>
        <taxon>Bacteria</taxon>
        <taxon>Thermotogati</taxon>
        <taxon>Synergistota</taxon>
        <taxon>Synergistia</taxon>
        <taxon>Synergistales</taxon>
        <taxon>Acetomicrobiaceae</taxon>
        <taxon>Acetomicrobium</taxon>
    </lineage>
</organism>
<comment type="caution">
    <text evidence="2">The sequence shown here is derived from an EMBL/GenBank/DDBJ whole genome shotgun (WGS) entry which is preliminary data.</text>
</comment>
<evidence type="ECO:0000313" key="3">
    <source>
        <dbReference type="Proteomes" id="UP000185093"/>
    </source>
</evidence>